<dbReference type="EMBL" id="KN831780">
    <property type="protein sequence ID" value="KIM41586.1"/>
    <property type="molecule type" value="Genomic_DNA"/>
</dbReference>
<dbReference type="HOGENOM" id="CLU_1740730_0_0_1"/>
<evidence type="ECO:0000313" key="1">
    <source>
        <dbReference type="EMBL" id="KIM41586.1"/>
    </source>
</evidence>
<proteinExistence type="predicted"/>
<organism evidence="1 2">
    <name type="scientific">Hebeloma cylindrosporum</name>
    <dbReference type="NCBI Taxonomy" id="76867"/>
    <lineage>
        <taxon>Eukaryota</taxon>
        <taxon>Fungi</taxon>
        <taxon>Dikarya</taxon>
        <taxon>Basidiomycota</taxon>
        <taxon>Agaricomycotina</taxon>
        <taxon>Agaricomycetes</taxon>
        <taxon>Agaricomycetidae</taxon>
        <taxon>Agaricales</taxon>
        <taxon>Agaricineae</taxon>
        <taxon>Hymenogastraceae</taxon>
        <taxon>Hebeloma</taxon>
    </lineage>
</organism>
<keyword evidence="2" id="KW-1185">Reference proteome</keyword>
<dbReference type="Proteomes" id="UP000053424">
    <property type="component" value="Unassembled WGS sequence"/>
</dbReference>
<reference evidence="1 2" key="1">
    <citation type="submission" date="2014-04" db="EMBL/GenBank/DDBJ databases">
        <authorList>
            <consortium name="DOE Joint Genome Institute"/>
            <person name="Kuo A."/>
            <person name="Gay G."/>
            <person name="Dore J."/>
            <person name="Kohler A."/>
            <person name="Nagy L.G."/>
            <person name="Floudas D."/>
            <person name="Copeland A."/>
            <person name="Barry K.W."/>
            <person name="Cichocki N."/>
            <person name="Veneault-Fourrey C."/>
            <person name="LaButti K."/>
            <person name="Lindquist E.A."/>
            <person name="Lipzen A."/>
            <person name="Lundell T."/>
            <person name="Morin E."/>
            <person name="Murat C."/>
            <person name="Sun H."/>
            <person name="Tunlid A."/>
            <person name="Henrissat B."/>
            <person name="Grigoriev I.V."/>
            <person name="Hibbett D.S."/>
            <person name="Martin F."/>
            <person name="Nordberg H.P."/>
            <person name="Cantor M.N."/>
            <person name="Hua S.X."/>
        </authorList>
    </citation>
    <scope>NUCLEOTIDE SEQUENCE [LARGE SCALE GENOMIC DNA]</scope>
    <source>
        <strain evidence="2">h7</strain>
    </source>
</reference>
<dbReference type="AlphaFoldDB" id="A0A0C3CDD0"/>
<evidence type="ECO:0000313" key="2">
    <source>
        <dbReference type="Proteomes" id="UP000053424"/>
    </source>
</evidence>
<gene>
    <name evidence="1" type="ORF">M413DRAFT_151575</name>
</gene>
<reference evidence="2" key="2">
    <citation type="submission" date="2015-01" db="EMBL/GenBank/DDBJ databases">
        <title>Evolutionary Origins and Diversification of the Mycorrhizal Mutualists.</title>
        <authorList>
            <consortium name="DOE Joint Genome Institute"/>
            <consortium name="Mycorrhizal Genomics Consortium"/>
            <person name="Kohler A."/>
            <person name="Kuo A."/>
            <person name="Nagy L.G."/>
            <person name="Floudas D."/>
            <person name="Copeland A."/>
            <person name="Barry K.W."/>
            <person name="Cichocki N."/>
            <person name="Veneault-Fourrey C."/>
            <person name="LaButti K."/>
            <person name="Lindquist E.A."/>
            <person name="Lipzen A."/>
            <person name="Lundell T."/>
            <person name="Morin E."/>
            <person name="Murat C."/>
            <person name="Riley R."/>
            <person name="Ohm R."/>
            <person name="Sun H."/>
            <person name="Tunlid A."/>
            <person name="Henrissat B."/>
            <person name="Grigoriev I.V."/>
            <person name="Hibbett D.S."/>
            <person name="Martin F."/>
        </authorList>
    </citation>
    <scope>NUCLEOTIDE SEQUENCE [LARGE SCALE GENOMIC DNA]</scope>
    <source>
        <strain evidence="2">h7</strain>
    </source>
</reference>
<protein>
    <submittedName>
        <fullName evidence="1">Uncharacterized protein</fullName>
    </submittedName>
</protein>
<name>A0A0C3CDD0_HEBCY</name>
<sequence length="150" mass="17118">MSQRKRVVATNGKNFNKNDRNFQISTLDIADPTVWRTNIRHFPCVPHSQGFFNCFRLKCSARWSPPQHQLKSPLFAQFDHRRLSVFFFTFSFLQKIGRSVQNTFCLKPDVWVFHIATAGLPAAPKGSNQSDLLNFTKADGISLGGRFPLS</sequence>
<accession>A0A0C3CDD0</accession>